<feature type="region of interest" description="Disordered" evidence="1">
    <location>
        <begin position="193"/>
        <end position="215"/>
    </location>
</feature>
<dbReference type="AlphaFoldDB" id="A0A9R1UD40"/>
<dbReference type="Proteomes" id="UP000235145">
    <property type="component" value="Unassembled WGS sequence"/>
</dbReference>
<protein>
    <submittedName>
        <fullName evidence="2">Uncharacterized protein</fullName>
    </submittedName>
</protein>
<evidence type="ECO:0000313" key="3">
    <source>
        <dbReference type="Proteomes" id="UP000235145"/>
    </source>
</evidence>
<reference evidence="2 3" key="1">
    <citation type="journal article" date="2017" name="Nat. Commun.">
        <title>Genome assembly with in vitro proximity ligation data and whole-genome triplication in lettuce.</title>
        <authorList>
            <person name="Reyes-Chin-Wo S."/>
            <person name="Wang Z."/>
            <person name="Yang X."/>
            <person name="Kozik A."/>
            <person name="Arikit S."/>
            <person name="Song C."/>
            <person name="Xia L."/>
            <person name="Froenicke L."/>
            <person name="Lavelle D.O."/>
            <person name="Truco M.J."/>
            <person name="Xia R."/>
            <person name="Zhu S."/>
            <person name="Xu C."/>
            <person name="Xu H."/>
            <person name="Xu X."/>
            <person name="Cox K."/>
            <person name="Korf I."/>
            <person name="Meyers B.C."/>
            <person name="Michelmore R.W."/>
        </authorList>
    </citation>
    <scope>NUCLEOTIDE SEQUENCE [LARGE SCALE GENOMIC DNA]</scope>
    <source>
        <strain evidence="3">cv. Salinas</strain>
        <tissue evidence="2">Seedlings</tissue>
    </source>
</reference>
<sequence length="265" mass="29711">MMECRSYQGSISVLLVANARTRDTTLGLMNGKGRLDELEPDSPSRVAGIVVQGGEGFWLKELQGVRVLKFGDMEGTSFRTLRGPEGPMFVYSRIYVSQEAVRSTAWRRLAESDDQTRRGACSSEDQVQEISGVAIFQCPREYLYYVLYMFMGRKAIILWAGRRVSHGPEGIVQLTGRSGPGKAYVRKSLGLRDSDAPTERTRGKATGYRGTSENEPRRWSYHRWGVLCMLQCSNAACFVLCGVIDDGSQLLSEYDDTQEVEGWHH</sequence>
<name>A0A9R1UD40_LACSA</name>
<gene>
    <name evidence="2" type="ORF">LSAT_V11C900457880</name>
</gene>
<comment type="caution">
    <text evidence="2">The sequence shown here is derived from an EMBL/GenBank/DDBJ whole genome shotgun (WGS) entry which is preliminary data.</text>
</comment>
<keyword evidence="3" id="KW-1185">Reference proteome</keyword>
<organism evidence="2 3">
    <name type="scientific">Lactuca sativa</name>
    <name type="common">Garden lettuce</name>
    <dbReference type="NCBI Taxonomy" id="4236"/>
    <lineage>
        <taxon>Eukaryota</taxon>
        <taxon>Viridiplantae</taxon>
        <taxon>Streptophyta</taxon>
        <taxon>Embryophyta</taxon>
        <taxon>Tracheophyta</taxon>
        <taxon>Spermatophyta</taxon>
        <taxon>Magnoliopsida</taxon>
        <taxon>eudicotyledons</taxon>
        <taxon>Gunneridae</taxon>
        <taxon>Pentapetalae</taxon>
        <taxon>asterids</taxon>
        <taxon>campanulids</taxon>
        <taxon>Asterales</taxon>
        <taxon>Asteraceae</taxon>
        <taxon>Cichorioideae</taxon>
        <taxon>Cichorieae</taxon>
        <taxon>Lactucinae</taxon>
        <taxon>Lactuca</taxon>
    </lineage>
</organism>
<proteinExistence type="predicted"/>
<feature type="compositionally biased region" description="Basic and acidic residues" evidence="1">
    <location>
        <begin position="193"/>
        <end position="202"/>
    </location>
</feature>
<accession>A0A9R1UD40</accession>
<dbReference type="EMBL" id="NBSK02000009">
    <property type="protein sequence ID" value="KAJ0184940.1"/>
    <property type="molecule type" value="Genomic_DNA"/>
</dbReference>
<evidence type="ECO:0000313" key="2">
    <source>
        <dbReference type="EMBL" id="KAJ0184940.1"/>
    </source>
</evidence>
<evidence type="ECO:0000256" key="1">
    <source>
        <dbReference type="SAM" id="MobiDB-lite"/>
    </source>
</evidence>